<dbReference type="GO" id="GO:0012505">
    <property type="term" value="C:endomembrane system"/>
    <property type="evidence" value="ECO:0007669"/>
    <property type="project" value="UniProtKB-ARBA"/>
</dbReference>
<dbReference type="SMART" id="SM01137">
    <property type="entry name" value="DMAP_binding"/>
    <property type="match status" value="1"/>
</dbReference>
<evidence type="ECO:0000313" key="6">
    <source>
        <dbReference type="Ensembl" id="ENSBTAP00000081116.1"/>
    </source>
</evidence>
<evidence type="ECO:0000259" key="4">
    <source>
        <dbReference type="PROSITE" id="PS51912"/>
    </source>
</evidence>
<dbReference type="Ensembl" id="ENSBTAT00000110472.2">
    <property type="protein sequence ID" value="ENSBTAP00000081116.1"/>
    <property type="gene ID" value="ENSBTAG00000014118.7"/>
</dbReference>
<dbReference type="AlphaFoldDB" id="A0AAA9S597"/>
<feature type="region of interest" description="Disordered" evidence="3">
    <location>
        <begin position="459"/>
        <end position="498"/>
    </location>
</feature>
<keyword evidence="2" id="KW-1015">Disulfide bond</keyword>
<protein>
    <submittedName>
        <fullName evidence="6">N-acetylglucosamine-1-phosphate transferase subunit gamma</fullName>
    </submittedName>
</protein>
<feature type="compositionally biased region" description="Gly residues" evidence="3">
    <location>
        <begin position="214"/>
        <end position="223"/>
    </location>
</feature>
<evidence type="ECO:0000256" key="3">
    <source>
        <dbReference type="SAM" id="MobiDB-lite"/>
    </source>
</evidence>
<dbReference type="GeneTree" id="ENSGT00510000048359"/>
<evidence type="ECO:0000313" key="7">
    <source>
        <dbReference type="Proteomes" id="UP000009136"/>
    </source>
</evidence>
<feature type="compositionally biased region" description="Basic residues" evidence="3">
    <location>
        <begin position="225"/>
        <end position="234"/>
    </location>
</feature>
<dbReference type="PANTHER" id="PTHR12630:SF6">
    <property type="entry name" value="N-ACETYLGLUCOSAMINE-1-PHOSPHOTRANSFERASE SUBUNIT GAMMA"/>
    <property type="match status" value="1"/>
</dbReference>
<feature type="domain" description="DMAP1-binding" evidence="4">
    <location>
        <begin position="368"/>
        <end position="471"/>
    </location>
</feature>
<feature type="region of interest" description="Disordered" evidence="3">
    <location>
        <begin position="185"/>
        <end position="263"/>
    </location>
</feature>
<dbReference type="InterPro" id="IPR010506">
    <property type="entry name" value="DMAP1-bd"/>
</dbReference>
<keyword evidence="1" id="KW-0732">Signal</keyword>
<keyword evidence="7" id="KW-1185">Reference proteome</keyword>
<feature type="region of interest" description="Disordered" evidence="3">
    <location>
        <begin position="24"/>
        <end position="53"/>
    </location>
</feature>
<feature type="region of interest" description="Disordered" evidence="3">
    <location>
        <begin position="91"/>
        <end position="154"/>
    </location>
</feature>
<evidence type="ECO:0000256" key="2">
    <source>
        <dbReference type="ARBA" id="ARBA00023157"/>
    </source>
</evidence>
<dbReference type="PROSITE" id="PS51914">
    <property type="entry name" value="MRH"/>
    <property type="match status" value="1"/>
</dbReference>
<dbReference type="InterPro" id="IPR009011">
    <property type="entry name" value="Man6P_isomerase_rcpt-bd_dom_sf"/>
</dbReference>
<dbReference type="PANTHER" id="PTHR12630">
    <property type="entry name" value="N-LINKED OLIGOSACCHARIDE PROCESSING"/>
    <property type="match status" value="1"/>
</dbReference>
<dbReference type="SUPFAM" id="SSF50911">
    <property type="entry name" value="Mannose 6-phosphate receptor domain"/>
    <property type="match status" value="1"/>
</dbReference>
<dbReference type="Gene3D" id="2.70.130.10">
    <property type="entry name" value="Mannose-6-phosphate receptor binding domain"/>
    <property type="match status" value="1"/>
</dbReference>
<dbReference type="InterPro" id="IPR012913">
    <property type="entry name" value="OS9-like_dom"/>
</dbReference>
<dbReference type="PROSITE" id="PS51912">
    <property type="entry name" value="DMAP1_BIND"/>
    <property type="match status" value="1"/>
</dbReference>
<dbReference type="GO" id="GO:0005737">
    <property type="term" value="C:cytoplasm"/>
    <property type="evidence" value="ECO:0007669"/>
    <property type="project" value="UniProtKB-ARBA"/>
</dbReference>
<reference evidence="6" key="3">
    <citation type="submission" date="2025-09" db="UniProtKB">
        <authorList>
            <consortium name="Ensembl"/>
        </authorList>
    </citation>
    <scope>IDENTIFICATION</scope>
    <source>
        <strain evidence="6">Hereford</strain>
    </source>
</reference>
<evidence type="ECO:0000259" key="5">
    <source>
        <dbReference type="PROSITE" id="PS51914"/>
    </source>
</evidence>
<dbReference type="InterPro" id="IPR039794">
    <property type="entry name" value="Gtb1-like"/>
</dbReference>
<dbReference type="Pfam" id="PF07915">
    <property type="entry name" value="PRKCSH"/>
    <property type="match status" value="1"/>
</dbReference>
<dbReference type="InterPro" id="IPR044865">
    <property type="entry name" value="MRH_dom"/>
</dbReference>
<name>A0AAA9S597_BOVIN</name>
<organism evidence="6 7">
    <name type="scientific">Bos taurus</name>
    <name type="common">Bovine</name>
    <dbReference type="NCBI Taxonomy" id="9913"/>
    <lineage>
        <taxon>Eukaryota</taxon>
        <taxon>Metazoa</taxon>
        <taxon>Chordata</taxon>
        <taxon>Craniata</taxon>
        <taxon>Vertebrata</taxon>
        <taxon>Euteleostomi</taxon>
        <taxon>Mammalia</taxon>
        <taxon>Eutheria</taxon>
        <taxon>Laurasiatheria</taxon>
        <taxon>Artiodactyla</taxon>
        <taxon>Ruminantia</taxon>
        <taxon>Pecora</taxon>
        <taxon>Bovidae</taxon>
        <taxon>Bovinae</taxon>
        <taxon>Bos</taxon>
    </lineage>
</organism>
<gene>
    <name evidence="6" type="primary">GNPTG</name>
</gene>
<dbReference type="Proteomes" id="UP000009136">
    <property type="component" value="Chromosome 25"/>
</dbReference>
<feature type="compositionally biased region" description="Low complexity" evidence="3">
    <location>
        <begin position="37"/>
        <end position="53"/>
    </location>
</feature>
<proteinExistence type="predicted"/>
<feature type="domain" description="MRH" evidence="5">
    <location>
        <begin position="262"/>
        <end position="363"/>
    </location>
</feature>
<reference evidence="6" key="2">
    <citation type="submission" date="2025-08" db="UniProtKB">
        <authorList>
            <consortium name="Ensembl"/>
        </authorList>
    </citation>
    <scope>IDENTIFICATION</scope>
    <source>
        <strain evidence="6">Hereford</strain>
    </source>
</reference>
<sequence length="498" mass="53823">EESEQAHSVSPHPVLSSLPVCGGHVLGAHGAEHEAAEPVAQAQAAHQPQAGQLAAGAAPGVAVAQLPHGQRAGQLRRARAAPVLRGLWLHGRCGGQRREPGLRRGSAARPSAPNRITPHSPRSAAPTSSAKASRERPAGRRARPPSAPCPREALRRPIARSRAHYAYRVSAPPAAKLCAGTISGSGPHVTARRGATSDSGSHVTARRRRRDGGEAGGLGGGARVRGPRARARRRRQDEGGGGAQHFRAQQPVPAPDQSPPAQEGPFTRVWYKYELCPFHNVTQHEQTFRWNAYSGILGIWHEWEITNNTFRGMWMRDGDACQSRSRQSKVELTCGKSNRLAHVSEPSTCVYALTFETPLVCHPHSLLVYPTLPAALQQRWDQLEQDLVDELITAQGYEKSLRAIFEDAGYLKTSEPNEAAQQEGGTKGLRFETLESCQEAHKALSQEIKRLQGVLTQHGVPYGKPTETPSSEHWGPQVPTAGMAEPLRGDPGLRGDTL</sequence>
<reference evidence="6" key="1">
    <citation type="submission" date="2018-03" db="EMBL/GenBank/DDBJ databases">
        <title>ARS-UCD1.2.</title>
        <authorList>
            <person name="Rosen B.D."/>
            <person name="Bickhart D.M."/>
            <person name="Koren S."/>
            <person name="Schnabel R.D."/>
            <person name="Hall R."/>
            <person name="Zimin A."/>
            <person name="Dreischer C."/>
            <person name="Schultheiss S."/>
            <person name="Schroeder S.G."/>
            <person name="Elsik C.G."/>
            <person name="Couldrey C."/>
            <person name="Liu G.E."/>
            <person name="Van Tassell C.P."/>
            <person name="Phillippy A.M."/>
            <person name="Smith T.P.L."/>
            <person name="Medrano J.F."/>
        </authorList>
    </citation>
    <scope>NUCLEOTIDE SEQUENCE [LARGE SCALE GENOMIC DNA]</scope>
    <source>
        <strain evidence="6">Hereford</strain>
    </source>
</reference>
<feature type="compositionally biased region" description="Basic and acidic residues" evidence="3">
    <location>
        <begin position="487"/>
        <end position="498"/>
    </location>
</feature>
<evidence type="ECO:0000256" key="1">
    <source>
        <dbReference type="ARBA" id="ARBA00022729"/>
    </source>
</evidence>
<accession>A0AAA9S597</accession>